<dbReference type="PROSITE" id="PS00188">
    <property type="entry name" value="BIOTIN"/>
    <property type="match status" value="1"/>
</dbReference>
<keyword evidence="6 7" id="KW-0092">Biotin</keyword>
<evidence type="ECO:0000313" key="10">
    <source>
        <dbReference type="EMBL" id="KAJ0973863.1"/>
    </source>
</evidence>
<dbReference type="PANTHER" id="PTHR43416">
    <property type="entry name" value="DIHYDROLIPOYLLYSINE-RESIDUE SUCCINYLTRANSFERASE COMPONENT OF 2-OXOGLUTARATE DEHYDROGENASE COMPLEX, MITOCHONDRIAL-RELATED"/>
    <property type="match status" value="1"/>
</dbReference>
<keyword evidence="3 7" id="KW-0276">Fatty acid metabolism</keyword>
<evidence type="ECO:0000256" key="1">
    <source>
        <dbReference type="ARBA" id="ARBA00005194"/>
    </source>
</evidence>
<dbReference type="InterPro" id="IPR050537">
    <property type="entry name" value="2-oxoacid_dehydrogenase"/>
</dbReference>
<dbReference type="Pfam" id="PF00364">
    <property type="entry name" value="Biotin_lipoyl"/>
    <property type="match status" value="1"/>
</dbReference>
<accession>A0A9D5HF19</accession>
<feature type="domain" description="Lipoyl-binding" evidence="9">
    <location>
        <begin position="186"/>
        <end position="262"/>
    </location>
</feature>
<reference evidence="10" key="1">
    <citation type="submission" date="2021-03" db="EMBL/GenBank/DDBJ databases">
        <authorList>
            <person name="Li Z."/>
            <person name="Yang C."/>
        </authorList>
    </citation>
    <scope>NUCLEOTIDE SEQUENCE</scope>
    <source>
        <strain evidence="10">Dzin_1.0</strain>
        <tissue evidence="10">Leaf</tissue>
    </source>
</reference>
<feature type="region of interest" description="Disordered" evidence="8">
    <location>
        <begin position="136"/>
        <end position="186"/>
    </location>
</feature>
<name>A0A9D5HF19_9LILI</name>
<evidence type="ECO:0000256" key="4">
    <source>
        <dbReference type="ARBA" id="ARBA00023098"/>
    </source>
</evidence>
<comment type="function">
    <text evidence="7">This protein is a component of the acetyl coenzyme A carboxylase complex; first, biotin carboxylase catalyzes the carboxylation of the carrier protein and then the transcarboxylase transfers the carboxyl group to form malonyl-CoA.</text>
</comment>
<dbReference type="AlphaFoldDB" id="A0A9D5HF19"/>
<feature type="compositionally biased region" description="Pro residues" evidence="8">
    <location>
        <begin position="136"/>
        <end position="151"/>
    </location>
</feature>
<dbReference type="Proteomes" id="UP001085076">
    <property type="component" value="Miscellaneous, Linkage group lg04"/>
</dbReference>
<evidence type="ECO:0000256" key="6">
    <source>
        <dbReference type="ARBA" id="ARBA00023267"/>
    </source>
</evidence>
<dbReference type="OrthoDB" id="196847at2759"/>
<dbReference type="PROSITE" id="PS50968">
    <property type="entry name" value="BIOTINYL_LIPOYL"/>
    <property type="match status" value="1"/>
</dbReference>
<feature type="compositionally biased region" description="Low complexity" evidence="8">
    <location>
        <begin position="58"/>
        <end position="69"/>
    </location>
</feature>
<feature type="compositionally biased region" description="Pro residues" evidence="8">
    <location>
        <begin position="161"/>
        <end position="179"/>
    </location>
</feature>
<evidence type="ECO:0000256" key="7">
    <source>
        <dbReference type="RuleBase" id="RU364072"/>
    </source>
</evidence>
<dbReference type="CDD" id="cd06850">
    <property type="entry name" value="biotinyl_domain"/>
    <property type="match status" value="1"/>
</dbReference>
<dbReference type="GO" id="GO:0009317">
    <property type="term" value="C:acetyl-CoA carboxylase complex"/>
    <property type="evidence" value="ECO:0007669"/>
    <property type="project" value="InterPro"/>
</dbReference>
<dbReference type="Gene3D" id="2.40.50.100">
    <property type="match status" value="1"/>
</dbReference>
<dbReference type="GO" id="GO:0009507">
    <property type="term" value="C:chloroplast"/>
    <property type="evidence" value="ECO:0007669"/>
    <property type="project" value="UniProtKB-SubCell"/>
</dbReference>
<gene>
    <name evidence="10" type="ORF">J5N97_015828</name>
</gene>
<protein>
    <recommendedName>
        <fullName evidence="7">Biotin carboxyl carrier protein of acetyl-CoA carboxylase</fullName>
    </recommendedName>
</protein>
<dbReference type="PRINTS" id="PR01071">
    <property type="entry name" value="ACOABIOTINCC"/>
</dbReference>
<evidence type="ECO:0000256" key="5">
    <source>
        <dbReference type="ARBA" id="ARBA00023160"/>
    </source>
</evidence>
<dbReference type="InterPro" id="IPR011053">
    <property type="entry name" value="Single_hybrid_motif"/>
</dbReference>
<keyword evidence="2 7" id="KW-0444">Lipid biosynthesis</keyword>
<comment type="caution">
    <text evidence="10">The sequence shown here is derived from an EMBL/GenBank/DDBJ whole genome shotgun (WGS) entry which is preliminary data.</text>
</comment>
<sequence length="263" mass="27582">MASISVPCPKCSLPSLPTSRTAPSMLLPGSARFPSSQAFSQRKPLVLKAQAQKVAVESLNSSPLSSTKSEAPVSTGDNAEVVEKSASQPAISESTISAFMAEVADLVKLVDSRDITELQLKQKDCELIIRKKEALPQPPPAPYLMMQPPPQATISSQHPSPSGPPPSAPAPAPALPPPAKASSSSLPPLKCPMAGNFYRSPAPGEPPFVKVGDKVKKGQVICIIEAMKLMNEIEADQSGTIVEIIAEDGKPVSVDTPLLVIQP</sequence>
<evidence type="ECO:0000256" key="8">
    <source>
        <dbReference type="SAM" id="MobiDB-lite"/>
    </source>
</evidence>
<keyword evidence="4 7" id="KW-0443">Lipid metabolism</keyword>
<evidence type="ECO:0000256" key="3">
    <source>
        <dbReference type="ARBA" id="ARBA00022832"/>
    </source>
</evidence>
<feature type="region of interest" description="Disordered" evidence="8">
    <location>
        <begin position="1"/>
        <end position="35"/>
    </location>
</feature>
<dbReference type="SUPFAM" id="SSF51230">
    <property type="entry name" value="Single hybrid motif"/>
    <property type="match status" value="1"/>
</dbReference>
<dbReference type="InterPro" id="IPR001882">
    <property type="entry name" value="Biotin_BS"/>
</dbReference>
<dbReference type="PANTHER" id="PTHR43416:SF4">
    <property type="entry name" value="BIOTIN CARBOXYL CARRIER PROTEIN OF ACETYL-COA CARBOXYLASE 2, CHLOROPLASTIC"/>
    <property type="match status" value="1"/>
</dbReference>
<keyword evidence="7" id="KW-0934">Plastid</keyword>
<dbReference type="EMBL" id="JAGGNH010000004">
    <property type="protein sequence ID" value="KAJ0973863.1"/>
    <property type="molecule type" value="Genomic_DNA"/>
</dbReference>
<keyword evidence="5 7" id="KW-0275">Fatty acid biosynthesis</keyword>
<evidence type="ECO:0000259" key="9">
    <source>
        <dbReference type="PROSITE" id="PS50968"/>
    </source>
</evidence>
<proteinExistence type="predicted"/>
<dbReference type="GO" id="GO:0003989">
    <property type="term" value="F:acetyl-CoA carboxylase activity"/>
    <property type="evidence" value="ECO:0007669"/>
    <property type="project" value="InterPro"/>
</dbReference>
<organism evidence="10 11">
    <name type="scientific">Dioscorea zingiberensis</name>
    <dbReference type="NCBI Taxonomy" id="325984"/>
    <lineage>
        <taxon>Eukaryota</taxon>
        <taxon>Viridiplantae</taxon>
        <taxon>Streptophyta</taxon>
        <taxon>Embryophyta</taxon>
        <taxon>Tracheophyta</taxon>
        <taxon>Spermatophyta</taxon>
        <taxon>Magnoliopsida</taxon>
        <taxon>Liliopsida</taxon>
        <taxon>Dioscoreales</taxon>
        <taxon>Dioscoreaceae</taxon>
        <taxon>Dioscorea</taxon>
    </lineage>
</organism>
<keyword evidence="11" id="KW-1185">Reference proteome</keyword>
<dbReference type="GO" id="GO:0006633">
    <property type="term" value="P:fatty acid biosynthetic process"/>
    <property type="evidence" value="ECO:0007669"/>
    <property type="project" value="UniProtKB-KW"/>
</dbReference>
<reference evidence="10" key="2">
    <citation type="journal article" date="2022" name="Hortic Res">
        <title>The genome of Dioscorea zingiberensis sheds light on the biosynthesis, origin and evolution of the medicinally important diosgenin saponins.</title>
        <authorList>
            <person name="Li Y."/>
            <person name="Tan C."/>
            <person name="Li Z."/>
            <person name="Guo J."/>
            <person name="Li S."/>
            <person name="Chen X."/>
            <person name="Wang C."/>
            <person name="Dai X."/>
            <person name="Yang H."/>
            <person name="Song W."/>
            <person name="Hou L."/>
            <person name="Xu J."/>
            <person name="Tong Z."/>
            <person name="Xu A."/>
            <person name="Yuan X."/>
            <person name="Wang W."/>
            <person name="Yang Q."/>
            <person name="Chen L."/>
            <person name="Sun Z."/>
            <person name="Wang K."/>
            <person name="Pan B."/>
            <person name="Chen J."/>
            <person name="Bao Y."/>
            <person name="Liu F."/>
            <person name="Qi X."/>
            <person name="Gang D.R."/>
            <person name="Wen J."/>
            <person name="Li J."/>
        </authorList>
    </citation>
    <scope>NUCLEOTIDE SEQUENCE</scope>
    <source>
        <strain evidence="10">Dzin_1.0</strain>
    </source>
</reference>
<dbReference type="InterPro" id="IPR001249">
    <property type="entry name" value="AcCoA_biotinCC"/>
</dbReference>
<dbReference type="InterPro" id="IPR000089">
    <property type="entry name" value="Biotin_lipoyl"/>
</dbReference>
<evidence type="ECO:0000313" key="11">
    <source>
        <dbReference type="Proteomes" id="UP001085076"/>
    </source>
</evidence>
<dbReference type="NCBIfam" id="TIGR00531">
    <property type="entry name" value="BCCP"/>
    <property type="match status" value="1"/>
</dbReference>
<evidence type="ECO:0000256" key="2">
    <source>
        <dbReference type="ARBA" id="ARBA00022516"/>
    </source>
</evidence>
<keyword evidence="7" id="KW-0150">Chloroplast</keyword>
<feature type="region of interest" description="Disordered" evidence="8">
    <location>
        <begin position="57"/>
        <end position="90"/>
    </location>
</feature>
<dbReference type="FunFam" id="2.40.50.100:FF:000003">
    <property type="entry name" value="Acetyl-CoA carboxylase biotin carboxyl carrier protein"/>
    <property type="match status" value="1"/>
</dbReference>
<comment type="pathway">
    <text evidence="1 7">Lipid metabolism; fatty acid biosynthesis.</text>
</comment>
<comment type="subcellular location">
    <subcellularLocation>
        <location evidence="7">Plastid</location>
        <location evidence="7">Chloroplast</location>
    </subcellularLocation>
</comment>